<protein>
    <submittedName>
        <fullName evidence="2">Uncharacterized protein</fullName>
    </submittedName>
</protein>
<keyword evidence="3" id="KW-1185">Reference proteome</keyword>
<comment type="caution">
    <text evidence="2">The sequence shown here is derived from an EMBL/GenBank/DDBJ whole genome shotgun (WGS) entry which is preliminary data.</text>
</comment>
<evidence type="ECO:0000313" key="2">
    <source>
        <dbReference type="EMBL" id="KAK2996448.1"/>
    </source>
</evidence>
<dbReference type="Proteomes" id="UP001188597">
    <property type="component" value="Unassembled WGS sequence"/>
</dbReference>
<dbReference type="AlphaFoldDB" id="A0AA88UVW3"/>
<accession>A0AA88UVW3</accession>
<name>A0AA88UVW3_9ASTE</name>
<dbReference type="EMBL" id="JAVXUP010005066">
    <property type="protein sequence ID" value="KAK2996448.1"/>
    <property type="molecule type" value="Genomic_DNA"/>
</dbReference>
<gene>
    <name evidence="2" type="ORF">RJ639_024965</name>
</gene>
<feature type="region of interest" description="Disordered" evidence="1">
    <location>
        <begin position="52"/>
        <end position="83"/>
    </location>
</feature>
<evidence type="ECO:0000313" key="3">
    <source>
        <dbReference type="Proteomes" id="UP001188597"/>
    </source>
</evidence>
<dbReference type="PANTHER" id="PTHR33730">
    <property type="entry name" value="OS05G0542732 PROTEIN-RELATED"/>
    <property type="match status" value="1"/>
</dbReference>
<organism evidence="2 3">
    <name type="scientific">Escallonia herrerae</name>
    <dbReference type="NCBI Taxonomy" id="1293975"/>
    <lineage>
        <taxon>Eukaryota</taxon>
        <taxon>Viridiplantae</taxon>
        <taxon>Streptophyta</taxon>
        <taxon>Embryophyta</taxon>
        <taxon>Tracheophyta</taxon>
        <taxon>Spermatophyta</taxon>
        <taxon>Magnoliopsida</taxon>
        <taxon>eudicotyledons</taxon>
        <taxon>Gunneridae</taxon>
        <taxon>Pentapetalae</taxon>
        <taxon>asterids</taxon>
        <taxon>campanulids</taxon>
        <taxon>Escalloniales</taxon>
        <taxon>Escalloniaceae</taxon>
        <taxon>Escallonia</taxon>
    </lineage>
</organism>
<proteinExistence type="predicted"/>
<dbReference type="InterPro" id="IPR031421">
    <property type="entry name" value="DUF4666"/>
</dbReference>
<sequence length="113" mass="12834">MTTLQRSAYSFRRQGSSGRIWDTRLQLSEPKSGELHAAIPRGNNQEDRFYDEELVDSQSSAASPPSGKQEKIPHSRSGKKVQRPQLYTRGVSILFSRIEMLKFEVEMQGYSGI</sequence>
<reference evidence="2" key="1">
    <citation type="submission" date="2022-12" db="EMBL/GenBank/DDBJ databases">
        <title>Draft genome assemblies for two species of Escallonia (Escalloniales).</title>
        <authorList>
            <person name="Chanderbali A."/>
            <person name="Dervinis C."/>
            <person name="Anghel I."/>
            <person name="Soltis D."/>
            <person name="Soltis P."/>
            <person name="Zapata F."/>
        </authorList>
    </citation>
    <scope>NUCLEOTIDE SEQUENCE</scope>
    <source>
        <strain evidence="2">UCBG64.0493</strain>
        <tissue evidence="2">Leaf</tissue>
    </source>
</reference>
<dbReference type="Pfam" id="PF15697">
    <property type="entry name" value="DUF4666"/>
    <property type="match status" value="1"/>
</dbReference>
<evidence type="ECO:0000256" key="1">
    <source>
        <dbReference type="SAM" id="MobiDB-lite"/>
    </source>
</evidence>